<sequence length="114" mass="12729">MISVPLNSFVHRVADKAQVIQLMTEQGCQMKRIRRSRNWLLSGEEASLRQLKSQLTTEDTRWIVTAIDKTLPTPVVDLAALIADSPNITINQLVAHSGCTVSEARLAIDKFEDL</sequence>
<dbReference type="RefSeq" id="WP_134835726.1">
    <property type="nucleotide sequence ID" value="NZ_SATR01000016.1"/>
</dbReference>
<proteinExistence type="predicted"/>
<organism evidence="1 2">
    <name type="scientific">Vibrio ouci</name>
    <dbReference type="NCBI Taxonomy" id="2499078"/>
    <lineage>
        <taxon>Bacteria</taxon>
        <taxon>Pseudomonadati</taxon>
        <taxon>Pseudomonadota</taxon>
        <taxon>Gammaproteobacteria</taxon>
        <taxon>Vibrionales</taxon>
        <taxon>Vibrionaceae</taxon>
        <taxon>Vibrio</taxon>
    </lineage>
</organism>
<evidence type="ECO:0000313" key="1">
    <source>
        <dbReference type="EMBL" id="TFH91422.1"/>
    </source>
</evidence>
<name>A0A4Y8WEP1_9VIBR</name>
<dbReference type="OrthoDB" id="6199326at2"/>
<protein>
    <recommendedName>
        <fullName evidence="3">Ribosome recycling factor</fullName>
    </recommendedName>
</protein>
<keyword evidence="2" id="KW-1185">Reference proteome</keyword>
<dbReference type="InterPro" id="IPR022253">
    <property type="entry name" value="Ribosome_recyc_fac_bac"/>
</dbReference>
<evidence type="ECO:0008006" key="3">
    <source>
        <dbReference type="Google" id="ProtNLM"/>
    </source>
</evidence>
<gene>
    <name evidence="1" type="ORF">ELS82_11820</name>
</gene>
<accession>A0A4Y8WEP1</accession>
<reference evidence="1 2" key="1">
    <citation type="submission" date="2019-01" db="EMBL/GenBank/DDBJ databases">
        <title>Vibrio BEI176 sp. nov, a marine bacterium isolated from China: eastern marignal seas.</title>
        <authorList>
            <person name="Li B."/>
        </authorList>
    </citation>
    <scope>NUCLEOTIDE SEQUENCE [LARGE SCALE GENOMIC DNA]</scope>
    <source>
        <strain evidence="1 2">BEI176</strain>
    </source>
</reference>
<comment type="caution">
    <text evidence="1">The sequence shown here is derived from an EMBL/GenBank/DDBJ whole genome shotgun (WGS) entry which is preliminary data.</text>
</comment>
<dbReference type="AlphaFoldDB" id="A0A4Y8WEP1"/>
<evidence type="ECO:0000313" key="2">
    <source>
        <dbReference type="Proteomes" id="UP000297753"/>
    </source>
</evidence>
<dbReference type="Proteomes" id="UP000297753">
    <property type="component" value="Unassembled WGS sequence"/>
</dbReference>
<dbReference type="EMBL" id="SATR01000016">
    <property type="protein sequence ID" value="TFH91422.1"/>
    <property type="molecule type" value="Genomic_DNA"/>
</dbReference>
<dbReference type="Pfam" id="PF12614">
    <property type="entry name" value="RRF_GI"/>
    <property type="match status" value="1"/>
</dbReference>